<feature type="non-terminal residue" evidence="12">
    <location>
        <position position="1"/>
    </location>
</feature>
<dbReference type="InterPro" id="IPR031468">
    <property type="entry name" value="SMP_LBD"/>
</dbReference>
<reference evidence="12" key="1">
    <citation type="submission" date="2021-06" db="EMBL/GenBank/DDBJ databases">
        <authorList>
            <person name="Kallberg Y."/>
            <person name="Tangrot J."/>
            <person name="Rosling A."/>
        </authorList>
    </citation>
    <scope>NUCLEOTIDE SEQUENCE</scope>
    <source>
        <strain evidence="12">AZ414A</strain>
    </source>
</reference>
<evidence type="ECO:0000313" key="12">
    <source>
        <dbReference type="EMBL" id="CAG8601123.1"/>
    </source>
</evidence>
<comment type="caution">
    <text evidence="12">The sequence shown here is derived from an EMBL/GenBank/DDBJ whole genome shotgun (WGS) entry which is preliminary data.</text>
</comment>
<feature type="compositionally biased region" description="Polar residues" evidence="9">
    <location>
        <begin position="455"/>
        <end position="468"/>
    </location>
</feature>
<dbReference type="GO" id="GO:0032865">
    <property type="term" value="C:ERMES complex"/>
    <property type="evidence" value="ECO:0007669"/>
    <property type="project" value="TreeGrafter"/>
</dbReference>
<keyword evidence="7" id="KW-0446">Lipid-binding</keyword>
<feature type="region of interest" description="Disordered" evidence="9">
    <location>
        <begin position="508"/>
        <end position="566"/>
    </location>
</feature>
<dbReference type="PROSITE" id="PS51847">
    <property type="entry name" value="SMP"/>
    <property type="match status" value="1"/>
</dbReference>
<dbReference type="GO" id="GO:1990456">
    <property type="term" value="P:mitochondrion-endoplasmic reticulum membrane tethering"/>
    <property type="evidence" value="ECO:0007669"/>
    <property type="project" value="TreeGrafter"/>
</dbReference>
<keyword evidence="6" id="KW-0445">Lipid transport</keyword>
<comment type="subcellular location">
    <subcellularLocation>
        <location evidence="1">Endoplasmic reticulum membrane</location>
    </subcellularLocation>
</comment>
<dbReference type="GO" id="GO:0008289">
    <property type="term" value="F:lipid binding"/>
    <property type="evidence" value="ECO:0007669"/>
    <property type="project" value="UniProtKB-KW"/>
</dbReference>
<dbReference type="GO" id="GO:0015914">
    <property type="term" value="P:phospholipid transport"/>
    <property type="evidence" value="ECO:0007669"/>
    <property type="project" value="TreeGrafter"/>
</dbReference>
<evidence type="ECO:0000256" key="8">
    <source>
        <dbReference type="ARBA" id="ARBA00023136"/>
    </source>
</evidence>
<name>A0A9N9GEQ4_9GLOM</name>
<evidence type="ECO:0000256" key="2">
    <source>
        <dbReference type="ARBA" id="ARBA00022448"/>
    </source>
</evidence>
<evidence type="ECO:0000256" key="7">
    <source>
        <dbReference type="ARBA" id="ARBA00023121"/>
    </source>
</evidence>
<evidence type="ECO:0000256" key="5">
    <source>
        <dbReference type="ARBA" id="ARBA00022989"/>
    </source>
</evidence>
<accession>A0A9N9GEQ4</accession>
<evidence type="ECO:0000256" key="3">
    <source>
        <dbReference type="ARBA" id="ARBA00022692"/>
    </source>
</evidence>
<evidence type="ECO:0000256" key="4">
    <source>
        <dbReference type="ARBA" id="ARBA00022824"/>
    </source>
</evidence>
<dbReference type="PANTHER" id="PTHR13466:SF19">
    <property type="entry name" value="NUCLEUS-VACUOLE JUNCTION PROTEIN 2"/>
    <property type="match status" value="1"/>
</dbReference>
<organism evidence="12 13">
    <name type="scientific">Diversispora eburnea</name>
    <dbReference type="NCBI Taxonomy" id="1213867"/>
    <lineage>
        <taxon>Eukaryota</taxon>
        <taxon>Fungi</taxon>
        <taxon>Fungi incertae sedis</taxon>
        <taxon>Mucoromycota</taxon>
        <taxon>Glomeromycotina</taxon>
        <taxon>Glomeromycetes</taxon>
        <taxon>Diversisporales</taxon>
        <taxon>Diversisporaceae</taxon>
        <taxon>Diversispora</taxon>
    </lineage>
</organism>
<evidence type="ECO:0000256" key="9">
    <source>
        <dbReference type="SAM" id="MobiDB-lite"/>
    </source>
</evidence>
<feature type="region of interest" description="Disordered" evidence="9">
    <location>
        <begin position="449"/>
        <end position="468"/>
    </location>
</feature>
<protein>
    <submittedName>
        <fullName evidence="12">3302_t:CDS:1</fullName>
    </submittedName>
</protein>
<dbReference type="EMBL" id="CAJVPK010001880">
    <property type="protein sequence ID" value="CAG8601123.1"/>
    <property type="molecule type" value="Genomic_DNA"/>
</dbReference>
<keyword evidence="5 10" id="KW-1133">Transmembrane helix</keyword>
<sequence>MVSFGVFLIIYLFGGITFIPLVLLISILIIYRPWISKSVDNKEIKFDEVSPELKNSLLNEKSQLSDDSHFYKVGWLRVTREYEINSTIPNGSTFGNIMKSFMEGKNAQVKRPKDSFFAVLKYNTLFMYDSERQLDCKGIIIISNHDVSMYPEQLPDNEIFIKATSIRLKTKKSICTDMAIGIDSSNYYLFCDIGVDKEDWYFSLQRSSKLESNSPGRQPQVVKDKTQFDQLSMDHLLKTINSNEEHIQTQWINVIFGRIFLSIYKTQVVKEYFIKKLKKKIKKVKKPNFLSDIQIKSVEVGDGIPFITNPKLIELTSEGELKVELNIDYSGGFRVEIETEALITVTRLKTIKVPLVLAVVLRGLQGRMLLRIKPPSTNRIWLGFYEMPKLDLLIEPIVSETQLKFSPILNFIESKIHEMFTDSLVLPNMDDTPFFGSFGKGGVFEESEKSEKLNGINSSPAKLESDSSTTWIPTKSRFNRTLSTLQGSLSEPNLLISNSKLRYIGKHFKSRNDDTTNDNKSSSKSNNTKDTVEESSDSQTSTSSSNSSTSTFRKWGQAVSIRRRAS</sequence>
<proteinExistence type="predicted"/>
<evidence type="ECO:0000259" key="11">
    <source>
        <dbReference type="PROSITE" id="PS51847"/>
    </source>
</evidence>
<evidence type="ECO:0000256" key="10">
    <source>
        <dbReference type="SAM" id="Phobius"/>
    </source>
</evidence>
<feature type="compositionally biased region" description="Low complexity" evidence="9">
    <location>
        <begin position="518"/>
        <end position="529"/>
    </location>
</feature>
<keyword evidence="4" id="KW-0256">Endoplasmic reticulum</keyword>
<dbReference type="OrthoDB" id="26740at2759"/>
<dbReference type="AlphaFoldDB" id="A0A9N9GEQ4"/>
<evidence type="ECO:0000256" key="1">
    <source>
        <dbReference type="ARBA" id="ARBA00004586"/>
    </source>
</evidence>
<feature type="transmembrane region" description="Helical" evidence="10">
    <location>
        <begin position="6"/>
        <end position="31"/>
    </location>
</feature>
<evidence type="ECO:0000256" key="6">
    <source>
        <dbReference type="ARBA" id="ARBA00023055"/>
    </source>
</evidence>
<keyword evidence="2" id="KW-0813">Transport</keyword>
<feature type="compositionally biased region" description="Low complexity" evidence="9">
    <location>
        <begin position="537"/>
        <end position="551"/>
    </location>
</feature>
<dbReference type="InterPro" id="IPR058801">
    <property type="entry name" value="PDZD8_N"/>
</dbReference>
<keyword evidence="13" id="KW-1185">Reference proteome</keyword>
<dbReference type="Proteomes" id="UP000789706">
    <property type="component" value="Unassembled WGS sequence"/>
</dbReference>
<keyword evidence="3 10" id="KW-0812">Transmembrane</keyword>
<dbReference type="CDD" id="cd21675">
    <property type="entry name" value="SMP_TEX2"/>
    <property type="match status" value="1"/>
</dbReference>
<dbReference type="Pfam" id="PF26547">
    <property type="entry name" value="PDZD8_N"/>
    <property type="match status" value="1"/>
</dbReference>
<keyword evidence="8 10" id="KW-0472">Membrane</keyword>
<dbReference type="SUPFAM" id="SSF50729">
    <property type="entry name" value="PH domain-like"/>
    <property type="match status" value="1"/>
</dbReference>
<evidence type="ECO:0000313" key="13">
    <source>
        <dbReference type="Proteomes" id="UP000789706"/>
    </source>
</evidence>
<gene>
    <name evidence="12" type="ORF">DEBURN_LOCUS9524</name>
</gene>
<dbReference type="GO" id="GO:0005789">
    <property type="term" value="C:endoplasmic reticulum membrane"/>
    <property type="evidence" value="ECO:0007669"/>
    <property type="project" value="UniProtKB-SubCell"/>
</dbReference>
<dbReference type="PANTHER" id="PTHR13466">
    <property type="entry name" value="TEX2 PROTEIN-RELATED"/>
    <property type="match status" value="1"/>
</dbReference>
<feature type="domain" description="SMP-LTD" evidence="11">
    <location>
        <begin position="243"/>
        <end position="435"/>
    </location>
</feature>